<dbReference type="Gene3D" id="3.30.530.20">
    <property type="match status" value="1"/>
</dbReference>
<evidence type="ECO:0000313" key="1">
    <source>
        <dbReference type="EMBL" id="ACU75954.1"/>
    </source>
</evidence>
<dbReference type="AlphaFoldDB" id="C7Q6U1"/>
<organism evidence="1 2">
    <name type="scientific">Catenulispora acidiphila (strain DSM 44928 / JCM 14897 / NBRC 102108 / NRRL B-24433 / ID139908)</name>
    <dbReference type="NCBI Taxonomy" id="479433"/>
    <lineage>
        <taxon>Bacteria</taxon>
        <taxon>Bacillati</taxon>
        <taxon>Actinomycetota</taxon>
        <taxon>Actinomycetes</taxon>
        <taxon>Catenulisporales</taxon>
        <taxon>Catenulisporaceae</taxon>
        <taxon>Catenulispora</taxon>
    </lineage>
</organism>
<protein>
    <recommendedName>
        <fullName evidence="3">Polyketide cyclase/dehydrase</fullName>
    </recommendedName>
</protein>
<dbReference type="InterPro" id="IPR023393">
    <property type="entry name" value="START-like_dom_sf"/>
</dbReference>
<dbReference type="SUPFAM" id="SSF55961">
    <property type="entry name" value="Bet v1-like"/>
    <property type="match status" value="1"/>
</dbReference>
<dbReference type="OrthoDB" id="191189at2"/>
<dbReference type="Pfam" id="PF10604">
    <property type="entry name" value="Polyketide_cyc2"/>
    <property type="match status" value="1"/>
</dbReference>
<dbReference type="KEGG" id="cai:Caci_7124"/>
<evidence type="ECO:0000313" key="2">
    <source>
        <dbReference type="Proteomes" id="UP000000851"/>
    </source>
</evidence>
<dbReference type="eggNOG" id="COG3832">
    <property type="taxonomic scope" value="Bacteria"/>
</dbReference>
<accession>C7Q6U1</accession>
<dbReference type="STRING" id="479433.Caci_7124"/>
<dbReference type="HOGENOM" id="CLU_141027_1_0_11"/>
<evidence type="ECO:0008006" key="3">
    <source>
        <dbReference type="Google" id="ProtNLM"/>
    </source>
</evidence>
<name>C7Q6U1_CATAD</name>
<dbReference type="InParanoid" id="C7Q6U1"/>
<reference evidence="1 2" key="1">
    <citation type="journal article" date="2009" name="Stand. Genomic Sci.">
        <title>Complete genome sequence of Catenulispora acidiphila type strain (ID 139908).</title>
        <authorList>
            <person name="Copeland A."/>
            <person name="Lapidus A."/>
            <person name="Glavina Del Rio T."/>
            <person name="Nolan M."/>
            <person name="Lucas S."/>
            <person name="Chen F."/>
            <person name="Tice H."/>
            <person name="Cheng J.F."/>
            <person name="Bruce D."/>
            <person name="Goodwin L."/>
            <person name="Pitluck S."/>
            <person name="Mikhailova N."/>
            <person name="Pati A."/>
            <person name="Ivanova N."/>
            <person name="Mavromatis K."/>
            <person name="Chen A."/>
            <person name="Palaniappan K."/>
            <person name="Chain P."/>
            <person name="Land M."/>
            <person name="Hauser L."/>
            <person name="Chang Y.J."/>
            <person name="Jeffries C.D."/>
            <person name="Chertkov O."/>
            <person name="Brettin T."/>
            <person name="Detter J.C."/>
            <person name="Han C."/>
            <person name="Ali Z."/>
            <person name="Tindall B.J."/>
            <person name="Goker M."/>
            <person name="Bristow J."/>
            <person name="Eisen J.A."/>
            <person name="Markowitz V."/>
            <person name="Hugenholtz P."/>
            <person name="Kyrpides N.C."/>
            <person name="Klenk H.P."/>
        </authorList>
    </citation>
    <scope>NUCLEOTIDE SEQUENCE [LARGE SCALE GENOMIC DNA]</scope>
    <source>
        <strain evidence="2">DSM 44928 / JCM 14897 / NBRC 102108 / NRRL B-24433 / ID139908</strain>
    </source>
</reference>
<dbReference type="EMBL" id="CP001700">
    <property type="protein sequence ID" value="ACU75954.1"/>
    <property type="molecule type" value="Genomic_DNA"/>
</dbReference>
<dbReference type="InterPro" id="IPR019587">
    <property type="entry name" value="Polyketide_cyclase/dehydratase"/>
</dbReference>
<proteinExistence type="predicted"/>
<sequence>MWDYEFSATAEVTPHAVWTLWADPLGWHAWNDGVGEVELHGPFAAGTAFTMTPPGEDTIHMTITEVVPNQAWIDVCEVPGMLITTHHLIEDLGGGRTKVTYRTEITGEAADEVGPEIGPQICADFPDVVTKLLAVAASA</sequence>
<dbReference type="Proteomes" id="UP000000851">
    <property type="component" value="Chromosome"/>
</dbReference>
<gene>
    <name evidence="1" type="ordered locus">Caci_7124</name>
</gene>
<keyword evidence="2" id="KW-1185">Reference proteome</keyword>
<dbReference type="RefSeq" id="WP_015795682.1">
    <property type="nucleotide sequence ID" value="NC_013131.1"/>
</dbReference>